<dbReference type="EMBL" id="CP029487">
    <property type="protein sequence ID" value="QCT72550.1"/>
    <property type="molecule type" value="Genomic_DNA"/>
</dbReference>
<dbReference type="InterPro" id="IPR004147">
    <property type="entry name" value="ABC1_dom"/>
</dbReference>
<sequence>MQKTQRSKTQNNPLNHEKEPSGAGKAKEYNRQRLREIMAILAKYDIVKGITPVKLRLIIEDLGPTFVKLGQVLSMRQDILPAEYCRELTKLRTEVRPMDFEDVVAVIEEEYGKPLNEIFTFLDRKPLGSASIAQVHQAELKDGSSVVVKVQRPGIKDTMARDIGLLDRAATLLKIAGGTGNAIDFKMVLDEMWFTAQQEMDFLIEAHNADEFYELNRDIAYVTSPVIYHKHTTSRVLVMEYIAGEEIDQTGRLTELGYDLDEIALKLSENYVKQVIDDGFFHADPHPGNIRVRDGQIVFIDLGMMGTLSSKDKDLFKQAVEAMATGDVDAMKNVVLSLGVHTGRINHARLYSDIDNMMDEYGSMELGSINIGTMMEDLLQLANDHHIAMPKGVTMLARGSLTIEGVLSMLAPETNVVQIMINHMSAERLENLDPKREALELGRELYGAAKSTLSLPGQALDLLRMTVKGQTKINLEITGSEEPLNTIDQMVNKIVKCIIAAALLIGSSFISTTNMEPKLLGIPALGTIGYIVALILGANLIYSIHKKKKEINK</sequence>
<dbReference type="AlphaFoldDB" id="A0A4P9CAC0"/>
<proteinExistence type="inferred from homology"/>
<reference evidence="5 6" key="1">
    <citation type="submission" date="2018-05" db="EMBL/GenBank/DDBJ databases">
        <title>Genome comparison of Eubacterium sp.</title>
        <authorList>
            <person name="Feng Y."/>
            <person name="Sanchez-Andrea I."/>
            <person name="Stams A.J.M."/>
            <person name="De Vos W.M."/>
        </authorList>
    </citation>
    <scope>NUCLEOTIDE SEQUENCE [LARGE SCALE GENOMIC DNA]</scope>
    <source>
        <strain evidence="5 6">YI</strain>
    </source>
</reference>
<comment type="similarity">
    <text evidence="1">Belongs to the protein kinase superfamily. ADCK protein kinase family.</text>
</comment>
<evidence type="ECO:0000313" key="6">
    <source>
        <dbReference type="Proteomes" id="UP000218387"/>
    </source>
</evidence>
<keyword evidence="3" id="KW-0472">Membrane</keyword>
<dbReference type="PANTHER" id="PTHR10566:SF113">
    <property type="entry name" value="PROTEIN ACTIVITY OF BC1 COMPLEX KINASE 7, CHLOROPLASTIC"/>
    <property type="match status" value="1"/>
</dbReference>
<keyword evidence="5" id="KW-0418">Kinase</keyword>
<dbReference type="RefSeq" id="WP_096919117.1">
    <property type="nucleotide sequence ID" value="NZ_CP029487.1"/>
</dbReference>
<dbReference type="CDD" id="cd05121">
    <property type="entry name" value="ABC1_ADCK3-like"/>
    <property type="match status" value="1"/>
</dbReference>
<feature type="compositionally biased region" description="Basic and acidic residues" evidence="2">
    <location>
        <begin position="15"/>
        <end position="28"/>
    </location>
</feature>
<keyword evidence="6" id="KW-1185">Reference proteome</keyword>
<dbReference type="KEGG" id="emt:CPZ25_014840"/>
<keyword evidence="3" id="KW-1133">Transmembrane helix</keyword>
<dbReference type="GO" id="GO:0016301">
    <property type="term" value="F:kinase activity"/>
    <property type="evidence" value="ECO:0007669"/>
    <property type="project" value="UniProtKB-KW"/>
</dbReference>
<dbReference type="Proteomes" id="UP000218387">
    <property type="component" value="Chromosome"/>
</dbReference>
<evidence type="ECO:0000259" key="4">
    <source>
        <dbReference type="Pfam" id="PF03109"/>
    </source>
</evidence>
<feature type="transmembrane region" description="Helical" evidence="3">
    <location>
        <begin position="519"/>
        <end position="542"/>
    </location>
</feature>
<feature type="transmembrane region" description="Helical" evidence="3">
    <location>
        <begin position="494"/>
        <end position="513"/>
    </location>
</feature>
<organism evidence="5 6">
    <name type="scientific">Eubacterium maltosivorans</name>
    <dbReference type="NCBI Taxonomy" id="2041044"/>
    <lineage>
        <taxon>Bacteria</taxon>
        <taxon>Bacillati</taxon>
        <taxon>Bacillota</taxon>
        <taxon>Clostridia</taxon>
        <taxon>Eubacteriales</taxon>
        <taxon>Eubacteriaceae</taxon>
        <taxon>Eubacterium</taxon>
    </lineage>
</organism>
<evidence type="ECO:0000256" key="2">
    <source>
        <dbReference type="SAM" id="MobiDB-lite"/>
    </source>
</evidence>
<feature type="region of interest" description="Disordered" evidence="2">
    <location>
        <begin position="1"/>
        <end position="28"/>
    </location>
</feature>
<dbReference type="Pfam" id="PF03109">
    <property type="entry name" value="ABC1"/>
    <property type="match status" value="1"/>
</dbReference>
<dbReference type="PANTHER" id="PTHR10566">
    <property type="entry name" value="CHAPERONE-ACTIVITY OF BC1 COMPLEX CABC1 -RELATED"/>
    <property type="match status" value="1"/>
</dbReference>
<protein>
    <submittedName>
        <fullName evidence="5">AarF/ABC1/UbiB kinase family protein</fullName>
    </submittedName>
</protein>
<evidence type="ECO:0000256" key="1">
    <source>
        <dbReference type="ARBA" id="ARBA00009670"/>
    </source>
</evidence>
<accession>A0A4P9CAC0</accession>
<name>A0A4P9CAC0_EUBML</name>
<keyword evidence="3" id="KW-0812">Transmembrane</keyword>
<evidence type="ECO:0000313" key="5">
    <source>
        <dbReference type="EMBL" id="QCT72550.1"/>
    </source>
</evidence>
<feature type="domain" description="ABC1 atypical kinase-like" evidence="4">
    <location>
        <begin position="90"/>
        <end position="334"/>
    </location>
</feature>
<dbReference type="InterPro" id="IPR050154">
    <property type="entry name" value="UbiB_kinase"/>
</dbReference>
<dbReference type="InterPro" id="IPR011009">
    <property type="entry name" value="Kinase-like_dom_sf"/>
</dbReference>
<dbReference type="SUPFAM" id="SSF56112">
    <property type="entry name" value="Protein kinase-like (PK-like)"/>
    <property type="match status" value="1"/>
</dbReference>
<feature type="compositionally biased region" description="Polar residues" evidence="2">
    <location>
        <begin position="1"/>
        <end position="14"/>
    </location>
</feature>
<keyword evidence="5" id="KW-0808">Transferase</keyword>
<gene>
    <name evidence="5" type="ORF">CPZ25_014840</name>
</gene>
<evidence type="ECO:0000256" key="3">
    <source>
        <dbReference type="SAM" id="Phobius"/>
    </source>
</evidence>